<accession>A0A367S088</accession>
<dbReference type="SUPFAM" id="SSF140869">
    <property type="entry name" value="GUN4-like"/>
    <property type="match status" value="1"/>
</dbReference>
<name>A0A367S088_9NOSO</name>
<dbReference type="GO" id="GO:0030288">
    <property type="term" value="C:outer membrane-bounded periplasmic space"/>
    <property type="evidence" value="ECO:0007669"/>
    <property type="project" value="TreeGrafter"/>
</dbReference>
<dbReference type="InterPro" id="IPR037215">
    <property type="entry name" value="GUN4-like_sf"/>
</dbReference>
<dbReference type="Gene3D" id="1.10.10.1770">
    <property type="entry name" value="Gun4-like"/>
    <property type="match status" value="1"/>
</dbReference>
<dbReference type="PANTHER" id="PTHR34800:SF1">
    <property type="entry name" value="TETRAPYRROLE-BINDING PROTEIN, CHLOROPLASTIC"/>
    <property type="match status" value="1"/>
</dbReference>
<organism evidence="2 3">
    <name type="scientific">Nostoc minutum NIES-26</name>
    <dbReference type="NCBI Taxonomy" id="1844469"/>
    <lineage>
        <taxon>Bacteria</taxon>
        <taxon>Bacillati</taxon>
        <taxon>Cyanobacteriota</taxon>
        <taxon>Cyanophyceae</taxon>
        <taxon>Nostocales</taxon>
        <taxon>Nostocaceae</taxon>
        <taxon>Nostoc</taxon>
    </lineage>
</organism>
<dbReference type="Gene3D" id="1.25.40.620">
    <property type="match status" value="1"/>
</dbReference>
<evidence type="ECO:0000259" key="1">
    <source>
        <dbReference type="Pfam" id="PF05419"/>
    </source>
</evidence>
<sequence>MGICIEDIENLLIKGEWTKADIETEKLIFSFCNSGKNLWLTPEDIDLIPLDTLARLEMLWTTYSQGRFGFQVQEQVHNRVRAELNNNPRDSIKQIISNVLYGNNDSMSNKEALMVPYFFGVEVGWIEGHPMDSLGAYGREKNYEELTFNLSAPVGHLPCKTWWTLNNQAKRISIEALFKKYGILGMSGCIVKYSCSVKLHFFKRVRIANQRFSKI</sequence>
<comment type="caution">
    <text evidence="2">The sequence shown here is derived from an EMBL/GenBank/DDBJ whole genome shotgun (WGS) entry which is preliminary data.</text>
</comment>
<dbReference type="GO" id="GO:0046906">
    <property type="term" value="F:tetrapyrrole binding"/>
    <property type="evidence" value="ECO:0007669"/>
    <property type="project" value="TreeGrafter"/>
</dbReference>
<evidence type="ECO:0000313" key="2">
    <source>
        <dbReference type="EMBL" id="RCJ40862.1"/>
    </source>
</evidence>
<keyword evidence="3" id="KW-1185">Reference proteome</keyword>
<dbReference type="InterPro" id="IPR008629">
    <property type="entry name" value="GUN4-like"/>
</dbReference>
<feature type="domain" description="GUN4-like" evidence="1">
    <location>
        <begin position="6"/>
        <end position="161"/>
    </location>
</feature>
<reference evidence="2" key="1">
    <citation type="submission" date="2016-04" db="EMBL/GenBank/DDBJ databases">
        <authorList>
            <person name="Tabuchi Yagui T.R."/>
        </authorList>
    </citation>
    <scope>NUCLEOTIDE SEQUENCE [LARGE SCALE GENOMIC DNA]</scope>
    <source>
        <strain evidence="2">NIES-26</strain>
    </source>
</reference>
<gene>
    <name evidence="2" type="ORF">A6770_37185</name>
</gene>
<proteinExistence type="predicted"/>
<dbReference type="EMBL" id="LXQD01000039">
    <property type="protein sequence ID" value="RCJ40862.1"/>
    <property type="molecule type" value="Genomic_DNA"/>
</dbReference>
<evidence type="ECO:0000313" key="3">
    <source>
        <dbReference type="Proteomes" id="UP000252107"/>
    </source>
</evidence>
<protein>
    <recommendedName>
        <fullName evidence="1">GUN4-like domain-containing protein</fullName>
    </recommendedName>
</protein>
<dbReference type="Pfam" id="PF05419">
    <property type="entry name" value="GUN4"/>
    <property type="match status" value="1"/>
</dbReference>
<dbReference type="AlphaFoldDB" id="A0A367S088"/>
<dbReference type="PANTHER" id="PTHR34800">
    <property type="entry name" value="TETRAPYRROLE-BINDING PROTEIN, CHLOROPLASTIC"/>
    <property type="match status" value="1"/>
</dbReference>
<dbReference type="Proteomes" id="UP000252107">
    <property type="component" value="Unassembled WGS sequence"/>
</dbReference>